<name>A0ABY2U0E0_9PSED</name>
<evidence type="ECO:0000313" key="2">
    <source>
        <dbReference type="EMBL" id="TLG89198.1"/>
    </source>
</evidence>
<comment type="caution">
    <text evidence="2">The sequence shown here is derived from an EMBL/GenBank/DDBJ whole genome shotgun (WGS) entry which is preliminary data.</text>
</comment>
<evidence type="ECO:0000313" key="3">
    <source>
        <dbReference type="Proteomes" id="UP000304941"/>
    </source>
</evidence>
<keyword evidence="3" id="KW-1185">Reference proteome</keyword>
<organism evidence="2 3">
    <name type="scientific">Pseudomonas edaphica</name>
    <dbReference type="NCBI Taxonomy" id="2006980"/>
    <lineage>
        <taxon>Bacteria</taxon>
        <taxon>Pseudomonadati</taxon>
        <taxon>Pseudomonadota</taxon>
        <taxon>Gammaproteobacteria</taxon>
        <taxon>Pseudomonadales</taxon>
        <taxon>Pseudomonadaceae</taxon>
        <taxon>Pseudomonas</taxon>
    </lineage>
</organism>
<evidence type="ECO:0000256" key="1">
    <source>
        <dbReference type="SAM" id="MobiDB-lite"/>
    </source>
</evidence>
<gene>
    <name evidence="2" type="ORF">FEM54_23050</name>
</gene>
<proteinExistence type="predicted"/>
<evidence type="ECO:0008006" key="4">
    <source>
        <dbReference type="Google" id="ProtNLM"/>
    </source>
</evidence>
<sequence length="99" mass="10754">MARLLFCGSWLACDANTSVYQVNRVDAIAGKPAPTFDRVWLCCCCCCCCCCCSGLYILFDDEVSGLLICAFDLDLKSPRQTRWPESDSDLGGKPAGTPV</sequence>
<dbReference type="EMBL" id="VBVZ01000421">
    <property type="protein sequence ID" value="TLG89198.1"/>
    <property type="molecule type" value="Genomic_DNA"/>
</dbReference>
<dbReference type="Proteomes" id="UP000304941">
    <property type="component" value="Unassembled WGS sequence"/>
</dbReference>
<feature type="region of interest" description="Disordered" evidence="1">
    <location>
        <begin position="79"/>
        <end position="99"/>
    </location>
</feature>
<reference evidence="2 3" key="1">
    <citation type="submission" date="2019-05" db="EMBL/GenBank/DDBJ databases">
        <title>Pseudomonas edaphica sp. nov., isolated from rhizospheric soil of Cistus ladanifer L. in Spain.</title>
        <authorList>
            <person name="Peix A."/>
        </authorList>
    </citation>
    <scope>NUCLEOTIDE SEQUENCE [LARGE SCALE GENOMIC DNA]</scope>
    <source>
        <strain evidence="2 3">RD25</strain>
    </source>
</reference>
<protein>
    <recommendedName>
        <fullName evidence="4">Secreted protein</fullName>
    </recommendedName>
</protein>
<accession>A0ABY2U0E0</accession>